<keyword evidence="2" id="KW-1185">Reference proteome</keyword>
<evidence type="ECO:0000313" key="1">
    <source>
        <dbReference type="EMBL" id="SHI27894.1"/>
    </source>
</evidence>
<gene>
    <name evidence="1" type="ORF">SAMN02746098_03688</name>
</gene>
<dbReference type="OrthoDB" id="254488at2"/>
<sequence length="63" mass="7237">MLINGNIDKYDRETSECIVAYLDLLGVATRMKADREYQKISMNKLHNLYTSSIRLSKEIAIEG</sequence>
<dbReference type="EMBL" id="FQXJ01000015">
    <property type="protein sequence ID" value="SHI27894.1"/>
    <property type="molecule type" value="Genomic_DNA"/>
</dbReference>
<reference evidence="2" key="1">
    <citation type="submission" date="2016-11" db="EMBL/GenBank/DDBJ databases">
        <authorList>
            <person name="Varghese N."/>
            <person name="Submissions S."/>
        </authorList>
    </citation>
    <scope>NUCLEOTIDE SEQUENCE [LARGE SCALE GENOMIC DNA]</scope>
    <source>
        <strain evidence="2">DSM 15449</strain>
    </source>
</reference>
<dbReference type="AlphaFoldDB" id="A0A1M5ZUG3"/>
<dbReference type="RefSeq" id="WP_073031177.1">
    <property type="nucleotide sequence ID" value="NZ_FQXJ01000015.1"/>
</dbReference>
<name>A0A1M5ZUG3_9FIRM</name>
<dbReference type="Proteomes" id="UP000183954">
    <property type="component" value="Unassembled WGS sequence"/>
</dbReference>
<evidence type="ECO:0000313" key="2">
    <source>
        <dbReference type="Proteomes" id="UP000183954"/>
    </source>
</evidence>
<organism evidence="1 2">
    <name type="scientific">Desulfosporosinus lacus DSM 15449</name>
    <dbReference type="NCBI Taxonomy" id="1121420"/>
    <lineage>
        <taxon>Bacteria</taxon>
        <taxon>Bacillati</taxon>
        <taxon>Bacillota</taxon>
        <taxon>Clostridia</taxon>
        <taxon>Eubacteriales</taxon>
        <taxon>Desulfitobacteriaceae</taxon>
        <taxon>Desulfosporosinus</taxon>
    </lineage>
</organism>
<proteinExistence type="predicted"/>
<protein>
    <submittedName>
        <fullName evidence="1">Uncharacterized protein</fullName>
    </submittedName>
</protein>
<dbReference type="STRING" id="1121420.SAMN02746098_03688"/>
<accession>A0A1M5ZUG3</accession>